<proteinExistence type="predicted"/>
<accession>A0AAD9P6A0</accession>
<feature type="domain" description="FAM69 protein-kinase" evidence="1">
    <location>
        <begin position="27"/>
        <end position="217"/>
    </location>
</feature>
<sequence>MWPDRYKHFLDHRSGSRLYQVIAMNTVWSLTQQSEYVQLQYFNKNKHLPQVLGTCGHFYAVEYAPSGLLDPIFFDVTTSTNWRKRAHLALGVLDVLSSFEKDFPEPLYMCDIKGGQFGVARDGTVKVIDVDTVFLRSELEKQFDRTCTGHTDCDFFDCQAWCDLTTQQCQKKILNNNLQVVCAKIFKGNDLQRGLLSHSPHQWTVQLQKLLDHCANPTGDETDRRGVANVEDFYKLKRLLKVSML</sequence>
<dbReference type="InterPro" id="IPR022049">
    <property type="entry name" value="FAM69_kinase_dom"/>
</dbReference>
<dbReference type="PANTHER" id="PTHR21093">
    <property type="entry name" value="DIVERGENT PROTEIN KINASE DOMAIN 1C-RELATED"/>
    <property type="match status" value="1"/>
</dbReference>
<reference evidence="2" key="1">
    <citation type="journal article" date="2023" name="Mol. Biol. Evol.">
        <title>Third-Generation Sequencing Reveals the Adaptive Role of the Epigenome in Three Deep-Sea Polychaetes.</title>
        <authorList>
            <person name="Perez M."/>
            <person name="Aroh O."/>
            <person name="Sun Y."/>
            <person name="Lan Y."/>
            <person name="Juniper S.K."/>
            <person name="Young C.R."/>
            <person name="Angers B."/>
            <person name="Qian P.Y."/>
        </authorList>
    </citation>
    <scope>NUCLEOTIDE SEQUENCE</scope>
    <source>
        <strain evidence="2">R07B-5</strain>
    </source>
</reference>
<dbReference type="Proteomes" id="UP001209878">
    <property type="component" value="Unassembled WGS sequence"/>
</dbReference>
<name>A0AAD9P6A0_RIDPI</name>
<protein>
    <recommendedName>
        <fullName evidence="1">FAM69 protein-kinase domain-containing protein</fullName>
    </recommendedName>
</protein>
<evidence type="ECO:0000313" key="3">
    <source>
        <dbReference type="Proteomes" id="UP001209878"/>
    </source>
</evidence>
<dbReference type="EMBL" id="JAODUO010000118">
    <property type="protein sequence ID" value="KAK2188924.1"/>
    <property type="molecule type" value="Genomic_DNA"/>
</dbReference>
<evidence type="ECO:0000313" key="2">
    <source>
        <dbReference type="EMBL" id="KAK2188924.1"/>
    </source>
</evidence>
<keyword evidence="3" id="KW-1185">Reference proteome</keyword>
<dbReference type="Pfam" id="PF12260">
    <property type="entry name" value="PIP49_C"/>
    <property type="match status" value="1"/>
</dbReference>
<dbReference type="Gene3D" id="1.10.510.10">
    <property type="entry name" value="Transferase(Phosphotransferase) domain 1"/>
    <property type="match status" value="1"/>
</dbReference>
<comment type="caution">
    <text evidence="2">The sequence shown here is derived from an EMBL/GenBank/DDBJ whole genome shotgun (WGS) entry which is preliminary data.</text>
</comment>
<dbReference type="AlphaFoldDB" id="A0AAD9P6A0"/>
<dbReference type="PANTHER" id="PTHR21093:SF2">
    <property type="entry name" value="DIVERGENT PROTEIN KINASE DOMAIN 1C"/>
    <property type="match status" value="1"/>
</dbReference>
<evidence type="ECO:0000259" key="1">
    <source>
        <dbReference type="Pfam" id="PF12260"/>
    </source>
</evidence>
<gene>
    <name evidence="2" type="ORF">NP493_119g01024</name>
</gene>
<organism evidence="2 3">
    <name type="scientific">Ridgeia piscesae</name>
    <name type="common">Tubeworm</name>
    <dbReference type="NCBI Taxonomy" id="27915"/>
    <lineage>
        <taxon>Eukaryota</taxon>
        <taxon>Metazoa</taxon>
        <taxon>Spiralia</taxon>
        <taxon>Lophotrochozoa</taxon>
        <taxon>Annelida</taxon>
        <taxon>Polychaeta</taxon>
        <taxon>Sedentaria</taxon>
        <taxon>Canalipalpata</taxon>
        <taxon>Sabellida</taxon>
        <taxon>Siboglinidae</taxon>
        <taxon>Ridgeia</taxon>
    </lineage>
</organism>